<dbReference type="GO" id="GO:0016020">
    <property type="term" value="C:membrane"/>
    <property type="evidence" value="ECO:0007669"/>
    <property type="project" value="UniProtKB-SubCell"/>
</dbReference>
<evidence type="ECO:0000313" key="13">
    <source>
        <dbReference type="RefSeq" id="XP_022109866.1"/>
    </source>
</evidence>
<evidence type="ECO:0000256" key="10">
    <source>
        <dbReference type="SAM" id="Phobius"/>
    </source>
</evidence>
<feature type="domain" description="RING-CH-type" evidence="11">
    <location>
        <begin position="61"/>
        <end position="146"/>
    </location>
</feature>
<evidence type="ECO:0000256" key="1">
    <source>
        <dbReference type="ARBA" id="ARBA00004141"/>
    </source>
</evidence>
<evidence type="ECO:0000256" key="5">
    <source>
        <dbReference type="ARBA" id="ARBA00022771"/>
    </source>
</evidence>
<evidence type="ECO:0000313" key="12">
    <source>
        <dbReference type="Proteomes" id="UP000694845"/>
    </source>
</evidence>
<evidence type="ECO:0000256" key="4">
    <source>
        <dbReference type="ARBA" id="ARBA00022723"/>
    </source>
</evidence>
<keyword evidence="5" id="KW-0863">Zinc-finger</keyword>
<dbReference type="SMART" id="SM00744">
    <property type="entry name" value="RINGv"/>
    <property type="match status" value="1"/>
</dbReference>
<evidence type="ECO:0000256" key="6">
    <source>
        <dbReference type="ARBA" id="ARBA00022786"/>
    </source>
</evidence>
<keyword evidence="12" id="KW-1185">Reference proteome</keyword>
<keyword evidence="8 10" id="KW-1133">Transmembrane helix</keyword>
<dbReference type="RefSeq" id="XP_022109866.1">
    <property type="nucleotide sequence ID" value="XM_022254174.1"/>
</dbReference>
<keyword evidence="4" id="KW-0479">Metal-binding</keyword>
<evidence type="ECO:0000256" key="9">
    <source>
        <dbReference type="ARBA" id="ARBA00023136"/>
    </source>
</evidence>
<evidence type="ECO:0000256" key="3">
    <source>
        <dbReference type="ARBA" id="ARBA00022692"/>
    </source>
</evidence>
<keyword evidence="3 10" id="KW-0812">Transmembrane</keyword>
<keyword evidence="7" id="KW-0862">Zinc</keyword>
<dbReference type="OMA" id="YCCIFKR"/>
<dbReference type="Gene3D" id="3.30.40.10">
    <property type="entry name" value="Zinc/RING finger domain, C3HC4 (zinc finger)"/>
    <property type="match status" value="1"/>
</dbReference>
<feature type="transmembrane region" description="Helical" evidence="10">
    <location>
        <begin position="177"/>
        <end position="200"/>
    </location>
</feature>
<dbReference type="GO" id="GO:0016740">
    <property type="term" value="F:transferase activity"/>
    <property type="evidence" value="ECO:0007669"/>
    <property type="project" value="UniProtKB-KW"/>
</dbReference>
<dbReference type="GO" id="GO:0008270">
    <property type="term" value="F:zinc ion binding"/>
    <property type="evidence" value="ECO:0007669"/>
    <property type="project" value="UniProtKB-KW"/>
</dbReference>
<evidence type="ECO:0000256" key="2">
    <source>
        <dbReference type="ARBA" id="ARBA00022679"/>
    </source>
</evidence>
<dbReference type="PANTHER" id="PTHR46065:SF3">
    <property type="entry name" value="FI20425P1"/>
    <property type="match status" value="1"/>
</dbReference>
<dbReference type="Pfam" id="PF12906">
    <property type="entry name" value="RINGv"/>
    <property type="match status" value="1"/>
</dbReference>
<protein>
    <submittedName>
        <fullName evidence="13">E3 ubiquitin-protein ligase MARCH11-like</fullName>
    </submittedName>
</protein>
<organism evidence="12 13">
    <name type="scientific">Acanthaster planci</name>
    <name type="common">Crown-of-thorns starfish</name>
    <dbReference type="NCBI Taxonomy" id="133434"/>
    <lineage>
        <taxon>Eukaryota</taxon>
        <taxon>Metazoa</taxon>
        <taxon>Echinodermata</taxon>
        <taxon>Eleutherozoa</taxon>
        <taxon>Asterozoa</taxon>
        <taxon>Asteroidea</taxon>
        <taxon>Valvatacea</taxon>
        <taxon>Valvatida</taxon>
        <taxon>Acanthasteridae</taxon>
        <taxon>Acanthaster</taxon>
    </lineage>
</organism>
<gene>
    <name evidence="13" type="primary">LOC110989636</name>
</gene>
<dbReference type="KEGG" id="aplc:110989636"/>
<dbReference type="InterPro" id="IPR013083">
    <property type="entry name" value="Znf_RING/FYVE/PHD"/>
</dbReference>
<dbReference type="CDD" id="cd16495">
    <property type="entry name" value="RING_CH-C4HC3_MARCH"/>
    <property type="match status" value="1"/>
</dbReference>
<proteinExistence type="predicted"/>
<dbReference type="PANTHER" id="PTHR46065">
    <property type="entry name" value="E3 UBIQUITIN-PROTEIN LIGASE MARCH 2/3 FAMILY MEMBER"/>
    <property type="match status" value="1"/>
</dbReference>
<comment type="subcellular location">
    <subcellularLocation>
        <location evidence="1">Membrane</location>
        <topology evidence="1">Multi-pass membrane protein</topology>
    </subcellularLocation>
</comment>
<dbReference type="AlphaFoldDB" id="A0A8B8A1X7"/>
<reference evidence="13" key="1">
    <citation type="submission" date="2025-08" db="UniProtKB">
        <authorList>
            <consortium name="RefSeq"/>
        </authorList>
    </citation>
    <scope>IDENTIFICATION</scope>
</reference>
<keyword evidence="6" id="KW-0833">Ubl conjugation pathway</keyword>
<dbReference type="SUPFAM" id="SSF57850">
    <property type="entry name" value="RING/U-box"/>
    <property type="match status" value="1"/>
</dbReference>
<dbReference type="Proteomes" id="UP000694845">
    <property type="component" value="Unplaced"/>
</dbReference>
<accession>A0A8B8A1X7</accession>
<name>A0A8B8A1X7_ACAPL</name>
<dbReference type="OrthoDB" id="273089at2759"/>
<dbReference type="InterPro" id="IPR011016">
    <property type="entry name" value="Znf_RING-CH"/>
</dbReference>
<dbReference type="GeneID" id="110989636"/>
<evidence type="ECO:0000259" key="11">
    <source>
        <dbReference type="PROSITE" id="PS51292"/>
    </source>
</evidence>
<keyword evidence="2" id="KW-0808">Transferase</keyword>
<evidence type="ECO:0000256" key="8">
    <source>
        <dbReference type="ARBA" id="ARBA00022989"/>
    </source>
</evidence>
<keyword evidence="9 10" id="KW-0472">Membrane</keyword>
<evidence type="ECO:0000256" key="7">
    <source>
        <dbReference type="ARBA" id="ARBA00022833"/>
    </source>
</evidence>
<dbReference type="PROSITE" id="PS51292">
    <property type="entry name" value="ZF_RING_CH"/>
    <property type="match status" value="1"/>
</dbReference>
<feature type="transmembrane region" description="Helical" evidence="10">
    <location>
        <begin position="220"/>
        <end position="241"/>
    </location>
</feature>
<sequence length="303" mass="34207">MMTAKLSPIGEQFSAQVCEEPRPEVNDERVALEMESEVRIMDASTGKTCTVVMPKKGMAPRRMSTLPLCRICFESDQQQQHTSLPSAVPLISRCCSLGPEAPHDPLIRPCLCSGTAAWVHLMCLRRWQACSGSAVCELCLSPFEIPNELRMLVASEDTDQSSTGRRQASTIRYLQKLGVMLVYTVLLLIPLSVMVAIMSFPLGEAWEGDETGLGTSWNMLGRVLLSLLVIGVYIPLLYCCIFKRSCLLSWMNSDQQSERRRRQVRTRSINPTLMPFTGRNHRYIWHRRLGEREVCYMDAALLM</sequence>